<name>A0ABU6RIZ8_9FABA</name>
<evidence type="ECO:0000313" key="3">
    <source>
        <dbReference type="Proteomes" id="UP001341840"/>
    </source>
</evidence>
<evidence type="ECO:0000256" key="1">
    <source>
        <dbReference type="SAM" id="Phobius"/>
    </source>
</evidence>
<keyword evidence="1" id="KW-0812">Transmembrane</keyword>
<sequence length="73" mass="7804">MAMLTGEGGRTAELGLGVAGGGDWSRHRRASRCTRRRVAASTVGFLPAIFLARSTLSLISVLSYALHSVHVYM</sequence>
<accession>A0ABU6RIZ8</accession>
<evidence type="ECO:0000313" key="2">
    <source>
        <dbReference type="EMBL" id="MED6123965.1"/>
    </source>
</evidence>
<gene>
    <name evidence="2" type="ORF">PIB30_054550</name>
</gene>
<dbReference type="Proteomes" id="UP001341840">
    <property type="component" value="Unassembled WGS sequence"/>
</dbReference>
<proteinExistence type="predicted"/>
<dbReference type="EMBL" id="JASCZI010030625">
    <property type="protein sequence ID" value="MED6123965.1"/>
    <property type="molecule type" value="Genomic_DNA"/>
</dbReference>
<keyword evidence="1" id="KW-1133">Transmembrane helix</keyword>
<keyword evidence="1" id="KW-0472">Membrane</keyword>
<organism evidence="2 3">
    <name type="scientific">Stylosanthes scabra</name>
    <dbReference type="NCBI Taxonomy" id="79078"/>
    <lineage>
        <taxon>Eukaryota</taxon>
        <taxon>Viridiplantae</taxon>
        <taxon>Streptophyta</taxon>
        <taxon>Embryophyta</taxon>
        <taxon>Tracheophyta</taxon>
        <taxon>Spermatophyta</taxon>
        <taxon>Magnoliopsida</taxon>
        <taxon>eudicotyledons</taxon>
        <taxon>Gunneridae</taxon>
        <taxon>Pentapetalae</taxon>
        <taxon>rosids</taxon>
        <taxon>fabids</taxon>
        <taxon>Fabales</taxon>
        <taxon>Fabaceae</taxon>
        <taxon>Papilionoideae</taxon>
        <taxon>50 kb inversion clade</taxon>
        <taxon>dalbergioids sensu lato</taxon>
        <taxon>Dalbergieae</taxon>
        <taxon>Pterocarpus clade</taxon>
        <taxon>Stylosanthes</taxon>
    </lineage>
</organism>
<protein>
    <submittedName>
        <fullName evidence="2">Uncharacterized protein</fullName>
    </submittedName>
</protein>
<comment type="caution">
    <text evidence="2">The sequence shown here is derived from an EMBL/GenBank/DDBJ whole genome shotgun (WGS) entry which is preliminary data.</text>
</comment>
<keyword evidence="3" id="KW-1185">Reference proteome</keyword>
<reference evidence="2 3" key="1">
    <citation type="journal article" date="2023" name="Plants (Basel)">
        <title>Bridging the Gap: Combining Genomics and Transcriptomics Approaches to Understand Stylosanthes scabra, an Orphan Legume from the Brazilian Caatinga.</title>
        <authorList>
            <person name="Ferreira-Neto J.R.C."/>
            <person name="da Silva M.D."/>
            <person name="Binneck E."/>
            <person name="de Melo N.F."/>
            <person name="da Silva R.H."/>
            <person name="de Melo A.L.T.M."/>
            <person name="Pandolfi V."/>
            <person name="Bustamante F.O."/>
            <person name="Brasileiro-Vidal A.C."/>
            <person name="Benko-Iseppon A.M."/>
        </authorList>
    </citation>
    <scope>NUCLEOTIDE SEQUENCE [LARGE SCALE GENOMIC DNA]</scope>
    <source>
        <tissue evidence="2">Leaves</tissue>
    </source>
</reference>
<feature type="transmembrane region" description="Helical" evidence="1">
    <location>
        <begin position="38"/>
        <end position="66"/>
    </location>
</feature>